<dbReference type="Pfam" id="PF08450">
    <property type="entry name" value="SGL"/>
    <property type="match status" value="1"/>
</dbReference>
<dbReference type="KEGG" id="fls:GLV81_05475"/>
<feature type="domain" description="SMP-30/Gluconolactonase/LRE-like region" evidence="2">
    <location>
        <begin position="93"/>
        <end position="177"/>
    </location>
</feature>
<dbReference type="InterPro" id="IPR013658">
    <property type="entry name" value="SGL"/>
</dbReference>
<dbReference type="Proteomes" id="UP000426027">
    <property type="component" value="Chromosome"/>
</dbReference>
<evidence type="ECO:0000259" key="2">
    <source>
        <dbReference type="Pfam" id="PF08450"/>
    </source>
</evidence>
<keyword evidence="4" id="KW-1185">Reference proteome</keyword>
<dbReference type="Gene3D" id="2.120.10.30">
    <property type="entry name" value="TolB, C-terminal domain"/>
    <property type="match status" value="1"/>
</dbReference>
<dbReference type="RefSeq" id="WP_157477550.1">
    <property type="nucleotide sequence ID" value="NZ_CP046566.1"/>
</dbReference>
<accession>A0A6I6G5U8</accession>
<dbReference type="SUPFAM" id="SSF63829">
    <property type="entry name" value="Calcium-dependent phosphotriesterase"/>
    <property type="match status" value="1"/>
</dbReference>
<feature type="chain" id="PRO_5026324402" evidence="1">
    <location>
        <begin position="20"/>
        <end position="275"/>
    </location>
</feature>
<reference evidence="3 4" key="1">
    <citation type="submission" date="2019-11" db="EMBL/GenBank/DDBJ databases">
        <authorList>
            <person name="Im W.T."/>
        </authorList>
    </citation>
    <scope>NUCLEOTIDE SEQUENCE [LARGE SCALE GENOMIC DNA]</scope>
    <source>
        <strain evidence="3 4">SB-02</strain>
    </source>
</reference>
<dbReference type="InterPro" id="IPR011042">
    <property type="entry name" value="6-blade_b-propeller_TolB-like"/>
</dbReference>
<keyword evidence="1" id="KW-0732">Signal</keyword>
<gene>
    <name evidence="3" type="ORF">GLV81_05475</name>
</gene>
<name>A0A6I6G5U8_9BACT</name>
<dbReference type="AlphaFoldDB" id="A0A6I6G5U8"/>
<proteinExistence type="predicted"/>
<feature type="signal peptide" evidence="1">
    <location>
        <begin position="1"/>
        <end position="19"/>
    </location>
</feature>
<evidence type="ECO:0000256" key="1">
    <source>
        <dbReference type="SAM" id="SignalP"/>
    </source>
</evidence>
<evidence type="ECO:0000313" key="3">
    <source>
        <dbReference type="EMBL" id="QGW27617.1"/>
    </source>
</evidence>
<organism evidence="3 4">
    <name type="scientific">Phnomibacter ginsenosidimutans</name>
    <dbReference type="NCBI Taxonomy" id="2676868"/>
    <lineage>
        <taxon>Bacteria</taxon>
        <taxon>Pseudomonadati</taxon>
        <taxon>Bacteroidota</taxon>
        <taxon>Chitinophagia</taxon>
        <taxon>Chitinophagales</taxon>
        <taxon>Chitinophagaceae</taxon>
        <taxon>Phnomibacter</taxon>
    </lineage>
</organism>
<sequence>MKKILLPVYSIFLFATAQAQHALHKLWQTDSTWKVPESVLVDAKNNVLYVSNIDGTPGGKDGNGSIGKLGRDGKPIAIEWVKGLNAPKGMGQHGNLLYVADMNEVVVIDIKQGTIIKKILVEGANFLNDISVGPKGEVYVSDSQEKKVHKIEADKVSLFADGFTRPNGVLWQPDGVYVLDNGVLYKLDANGQNRSKIAEGLEGGSDGVERVGGKDFIVSSWAGVIYYVHADGKVEKLLDYRNEKINTADIGYDDSKRIVYAPTFYKNSVIAFHLQ</sequence>
<evidence type="ECO:0000313" key="4">
    <source>
        <dbReference type="Proteomes" id="UP000426027"/>
    </source>
</evidence>
<protein>
    <submittedName>
        <fullName evidence="3">ATP/GTP-binding protein</fullName>
    </submittedName>
</protein>
<dbReference type="EMBL" id="CP046566">
    <property type="protein sequence ID" value="QGW27617.1"/>
    <property type="molecule type" value="Genomic_DNA"/>
</dbReference>